<accession>A0ABD2NHQ8</accession>
<evidence type="ECO:0000256" key="3">
    <source>
        <dbReference type="ARBA" id="ARBA00009127"/>
    </source>
</evidence>
<evidence type="ECO:0000256" key="6">
    <source>
        <dbReference type="ARBA" id="ARBA00022729"/>
    </source>
</evidence>
<organism evidence="8 9">
    <name type="scientific">Cryptolaemus montrouzieri</name>
    <dbReference type="NCBI Taxonomy" id="559131"/>
    <lineage>
        <taxon>Eukaryota</taxon>
        <taxon>Metazoa</taxon>
        <taxon>Ecdysozoa</taxon>
        <taxon>Arthropoda</taxon>
        <taxon>Hexapoda</taxon>
        <taxon>Insecta</taxon>
        <taxon>Pterygota</taxon>
        <taxon>Neoptera</taxon>
        <taxon>Endopterygota</taxon>
        <taxon>Coleoptera</taxon>
        <taxon>Polyphaga</taxon>
        <taxon>Cucujiformia</taxon>
        <taxon>Coccinelloidea</taxon>
        <taxon>Coccinellidae</taxon>
        <taxon>Scymninae</taxon>
        <taxon>Scymnini</taxon>
        <taxon>Cryptolaemus</taxon>
    </lineage>
</organism>
<dbReference type="Proteomes" id="UP001516400">
    <property type="component" value="Unassembled WGS sequence"/>
</dbReference>
<dbReference type="PANTHER" id="PTHR10009:SF14">
    <property type="entry name" value="PROTEIN YELLOW"/>
    <property type="match status" value="1"/>
</dbReference>
<evidence type="ECO:0000256" key="1">
    <source>
        <dbReference type="ARBA" id="ARBA00002855"/>
    </source>
</evidence>
<gene>
    <name evidence="8" type="ORF">HHI36_013567</name>
</gene>
<comment type="caution">
    <text evidence="8">The sequence shown here is derived from an EMBL/GenBank/DDBJ whole genome shotgun (WGS) entry which is preliminary data.</text>
</comment>
<dbReference type="AlphaFoldDB" id="A0ABD2NHQ8"/>
<dbReference type="Gene3D" id="2.120.10.30">
    <property type="entry name" value="TolB, C-terminal domain"/>
    <property type="match status" value="1"/>
</dbReference>
<evidence type="ECO:0000256" key="2">
    <source>
        <dbReference type="ARBA" id="ARBA00004613"/>
    </source>
</evidence>
<keyword evidence="5" id="KW-0964">Secreted</keyword>
<keyword evidence="6" id="KW-0732">Signal</keyword>
<evidence type="ECO:0000256" key="4">
    <source>
        <dbReference type="ARBA" id="ARBA00014360"/>
    </source>
</evidence>
<keyword evidence="7" id="KW-0325">Glycoprotein</keyword>
<evidence type="ECO:0000313" key="8">
    <source>
        <dbReference type="EMBL" id="KAL3278228.1"/>
    </source>
</evidence>
<dbReference type="PRINTS" id="PR01366">
    <property type="entry name" value="ROYALJELLY"/>
</dbReference>
<dbReference type="Pfam" id="PF03022">
    <property type="entry name" value="MRJP"/>
    <property type="match status" value="1"/>
</dbReference>
<reference evidence="8 9" key="1">
    <citation type="journal article" date="2021" name="BMC Biol.">
        <title>Horizontally acquired antibacterial genes associated with adaptive radiation of ladybird beetles.</title>
        <authorList>
            <person name="Li H.S."/>
            <person name="Tang X.F."/>
            <person name="Huang Y.H."/>
            <person name="Xu Z.Y."/>
            <person name="Chen M.L."/>
            <person name="Du X.Y."/>
            <person name="Qiu B.Y."/>
            <person name="Chen P.T."/>
            <person name="Zhang W."/>
            <person name="Slipinski A."/>
            <person name="Escalona H.E."/>
            <person name="Waterhouse R.M."/>
            <person name="Zwick A."/>
            <person name="Pang H."/>
        </authorList>
    </citation>
    <scope>NUCLEOTIDE SEQUENCE [LARGE SCALE GENOMIC DNA]</scope>
    <source>
        <strain evidence="8">SYSU2018</strain>
    </source>
</reference>
<dbReference type="EMBL" id="JABFTP020000103">
    <property type="protein sequence ID" value="KAL3278228.1"/>
    <property type="molecule type" value="Genomic_DNA"/>
</dbReference>
<comment type="function">
    <text evidence="1">Controls the pigmentation pattern of the adult cuticle and larval mouth parts.</text>
</comment>
<comment type="subcellular location">
    <subcellularLocation>
        <location evidence="2">Secreted</location>
    </subcellularLocation>
</comment>
<dbReference type="InterPro" id="IPR011042">
    <property type="entry name" value="6-blade_b-propeller_TolB-like"/>
</dbReference>
<evidence type="ECO:0000313" key="9">
    <source>
        <dbReference type="Proteomes" id="UP001516400"/>
    </source>
</evidence>
<comment type="similarity">
    <text evidence="3">Belongs to the major royal jelly protein family.</text>
</comment>
<dbReference type="PANTHER" id="PTHR10009">
    <property type="entry name" value="PROTEIN YELLOW-RELATED"/>
    <property type="match status" value="1"/>
</dbReference>
<keyword evidence="9" id="KW-1185">Reference proteome</keyword>
<evidence type="ECO:0000256" key="7">
    <source>
        <dbReference type="ARBA" id="ARBA00023180"/>
    </source>
</evidence>
<protein>
    <recommendedName>
        <fullName evidence="4">Protein yellow</fullName>
    </recommendedName>
</protein>
<evidence type="ECO:0000256" key="5">
    <source>
        <dbReference type="ARBA" id="ARBA00022525"/>
    </source>
</evidence>
<proteinExistence type="inferred from homology"/>
<dbReference type="GO" id="GO:0005576">
    <property type="term" value="C:extracellular region"/>
    <property type="evidence" value="ECO:0007669"/>
    <property type="project" value="UniProtKB-SubCell"/>
</dbReference>
<name>A0ABD2NHQ8_9CUCU</name>
<dbReference type="InterPro" id="IPR017996">
    <property type="entry name" value="MRJP/yellow-related"/>
</dbReference>
<sequence>MLQIFKTSQATYKLQERYSWNYMDYAFETINDKIRAQLMQQYIPENNLPVGIEVWNDKLFISVPRWRPGIPSTLNYILLSDVNTKSPPLIPYPDWKQNELGNCKTGMNTVYRIKADECNRLWVLDTGTYGIGNTTQQLCPYSINVFNLRTDKRIRRFEIPQDLINDGTFIANTVVDIGKGCDDAFAYFSDELGYGLIVYSWAENRAWRFRHGYFFPDPLAGNFTIDGLNFNWDEEGIFGMSLSPRYVTGERFLYFSPLASNREFAVSTNILRNSSKVDNSYNDFIALESRAPNSHTTSRVMDDFGVQLFNLIDRNAIGCWNSLLPYHPQYHDIVDKDDVGLIFPSDVKVDVHRNVWVMSDRMSTFLQSPNGLNYNEVNFRVYMAPMNVLIRGTVCDVKLEGSHTYYVDENNDFKK</sequence>